<feature type="binding site" evidence="3">
    <location>
        <position position="59"/>
    </location>
    <ligand>
        <name>a divalent metal cation</name>
        <dbReference type="ChEBI" id="CHEBI:60240"/>
    </ligand>
</feature>
<feature type="domain" description="SMP-30/Gluconolactonase/LRE-like region" evidence="5">
    <location>
        <begin position="57"/>
        <end position="311"/>
    </location>
</feature>
<dbReference type="SUPFAM" id="SSF63829">
    <property type="entry name" value="Calcium-dependent phosphotriesterase"/>
    <property type="match status" value="1"/>
</dbReference>
<organism evidence="6 7">
    <name type="scientific">Siccirubricoccus deserti</name>
    <dbReference type="NCBI Taxonomy" id="2013562"/>
    <lineage>
        <taxon>Bacteria</taxon>
        <taxon>Pseudomonadati</taxon>
        <taxon>Pseudomonadota</taxon>
        <taxon>Alphaproteobacteria</taxon>
        <taxon>Acetobacterales</taxon>
        <taxon>Roseomonadaceae</taxon>
        <taxon>Siccirubricoccus</taxon>
    </lineage>
</organism>
<evidence type="ECO:0000256" key="2">
    <source>
        <dbReference type="PIRSR" id="PIRSR605511-1"/>
    </source>
</evidence>
<dbReference type="Proteomes" id="UP000600101">
    <property type="component" value="Unassembled WGS sequence"/>
</dbReference>
<dbReference type="AlphaFoldDB" id="A0A9X0QZ27"/>
<dbReference type="GO" id="GO:0046872">
    <property type="term" value="F:metal ion binding"/>
    <property type="evidence" value="ECO:0007669"/>
    <property type="project" value="UniProtKB-KW"/>
</dbReference>
<dbReference type="InterPro" id="IPR005511">
    <property type="entry name" value="SMP-30"/>
</dbReference>
<keyword evidence="3" id="KW-0862">Zinc</keyword>
<dbReference type="InterPro" id="IPR013658">
    <property type="entry name" value="SGL"/>
</dbReference>
<name>A0A9X0QZ27_9PROT</name>
<dbReference type="PRINTS" id="PR01790">
    <property type="entry name" value="SMP30FAMILY"/>
</dbReference>
<dbReference type="Pfam" id="PF08450">
    <property type="entry name" value="SGL"/>
    <property type="match status" value="1"/>
</dbReference>
<keyword evidence="1" id="KW-0378">Hydrolase</keyword>
<feature type="binding site" evidence="3">
    <location>
        <position position="146"/>
    </location>
    <ligand>
        <name>substrate</name>
    </ligand>
</feature>
<dbReference type="InterPro" id="IPR051262">
    <property type="entry name" value="SMP-30/CGR1_Lactonase"/>
</dbReference>
<keyword evidence="3" id="KW-0479">Metal-binding</keyword>
<comment type="caution">
    <text evidence="6">The sequence shown here is derived from an EMBL/GenBank/DDBJ whole genome shotgun (WGS) entry which is preliminary data.</text>
</comment>
<evidence type="ECO:0000256" key="3">
    <source>
        <dbReference type="PIRSR" id="PIRSR605511-2"/>
    </source>
</evidence>
<feature type="binding site" evidence="3">
    <location>
        <position position="251"/>
    </location>
    <ligand>
        <name>a divalent metal cation</name>
        <dbReference type="ChEBI" id="CHEBI:60240"/>
    </ligand>
</feature>
<gene>
    <name evidence="6" type="ORF">H7965_15105</name>
</gene>
<feature type="region of interest" description="Disordered" evidence="4">
    <location>
        <begin position="1"/>
        <end position="21"/>
    </location>
</feature>
<reference evidence="6" key="1">
    <citation type="submission" date="2020-08" db="EMBL/GenBank/DDBJ databases">
        <authorList>
            <person name="Hu Y."/>
            <person name="Nguyen S.V."/>
            <person name="Li F."/>
            <person name="Fanning S."/>
        </authorList>
    </citation>
    <scope>NUCLEOTIDE SEQUENCE</scope>
    <source>
        <strain evidence="6">SYSU D8009</strain>
    </source>
</reference>
<dbReference type="PANTHER" id="PTHR47572:SF4">
    <property type="entry name" value="LACTONASE DRP35"/>
    <property type="match status" value="1"/>
</dbReference>
<feature type="binding site" evidence="3">
    <location>
        <position position="203"/>
    </location>
    <ligand>
        <name>a divalent metal cation</name>
        <dbReference type="ChEBI" id="CHEBI:60240"/>
    </ligand>
</feature>
<dbReference type="GO" id="GO:0016787">
    <property type="term" value="F:hydrolase activity"/>
    <property type="evidence" value="ECO:0007669"/>
    <property type="project" value="UniProtKB-KW"/>
</dbReference>
<sequence length="327" mass="35515">MERADAPRAAEGGRSSRWDRSAPIRYPDPDIVVLDPRFEAMMLGHAAIERIATGFRFTEGPAYYGDGQYLLFSDIPNDALLRWCEVTGTVATLRRPAGNPDGNTRDRQGRLLSCELGSRTLTRTEHDGTVTVLASHFEGTRLTGPNDVVVKSDGSIWFSDNGAGIRGNYLGDKAPAELPFRVYRLDPESGGMTIAVGDMKRPNGLCFSPDEKRLYVVDTPSGTKTTWVYDIVDGRAVNGRQFFDGTPGFADGIRCDTEGNVWAAFSGGEGQDGVAVFAPDGTLIGRILLPERCANLCFGGRKRNRLFMTASQSVYALYVEAQGNPGG</sequence>
<evidence type="ECO:0000259" key="5">
    <source>
        <dbReference type="Pfam" id="PF08450"/>
    </source>
</evidence>
<proteinExistence type="predicted"/>
<keyword evidence="7" id="KW-1185">Reference proteome</keyword>
<accession>A0A9X0QZ27</accession>
<evidence type="ECO:0000256" key="1">
    <source>
        <dbReference type="ARBA" id="ARBA00022801"/>
    </source>
</evidence>
<comment type="cofactor">
    <cofactor evidence="3">
        <name>Zn(2+)</name>
        <dbReference type="ChEBI" id="CHEBI:29105"/>
    </cofactor>
    <text evidence="3">Binds 1 divalent metal cation per subunit.</text>
</comment>
<dbReference type="EMBL" id="JACOMF010000017">
    <property type="protein sequence ID" value="MBC4016649.1"/>
    <property type="molecule type" value="Genomic_DNA"/>
</dbReference>
<dbReference type="InterPro" id="IPR011042">
    <property type="entry name" value="6-blade_b-propeller_TolB-like"/>
</dbReference>
<dbReference type="Gene3D" id="2.120.10.30">
    <property type="entry name" value="TolB, C-terminal domain"/>
    <property type="match status" value="1"/>
</dbReference>
<feature type="active site" description="Proton donor/acceptor" evidence="2">
    <location>
        <position position="251"/>
    </location>
</feature>
<evidence type="ECO:0000313" key="6">
    <source>
        <dbReference type="EMBL" id="MBC4016649.1"/>
    </source>
</evidence>
<protein>
    <submittedName>
        <fullName evidence="6">SMP-30/gluconolactonase/LRE family protein</fullName>
    </submittedName>
</protein>
<dbReference type="PANTHER" id="PTHR47572">
    <property type="entry name" value="LIPOPROTEIN-RELATED"/>
    <property type="match status" value="1"/>
</dbReference>
<evidence type="ECO:0000256" key="4">
    <source>
        <dbReference type="SAM" id="MobiDB-lite"/>
    </source>
</evidence>
<evidence type="ECO:0000313" key="7">
    <source>
        <dbReference type="Proteomes" id="UP000600101"/>
    </source>
</evidence>